<dbReference type="AlphaFoldDB" id="A0A9X2TEQ6"/>
<evidence type="ECO:0000313" key="3">
    <source>
        <dbReference type="Proteomes" id="UP001155057"/>
    </source>
</evidence>
<accession>A0A9X2TEQ6</accession>
<comment type="caution">
    <text evidence="2">The sequence shown here is derived from an EMBL/GenBank/DDBJ whole genome shotgun (WGS) entry which is preliminary data.</text>
</comment>
<dbReference type="RefSeq" id="WP_259123538.1">
    <property type="nucleotide sequence ID" value="NZ_JANTZO010000005.1"/>
</dbReference>
<gene>
    <name evidence="2" type="ORF">GGP61_001341</name>
</gene>
<feature type="region of interest" description="Disordered" evidence="1">
    <location>
        <begin position="231"/>
        <end position="260"/>
    </location>
</feature>
<reference evidence="2" key="1">
    <citation type="submission" date="2022-08" db="EMBL/GenBank/DDBJ databases">
        <title>Genomic Encyclopedia of Type Strains, Phase V (KMG-V): Genome sequencing to study the core and pangenomes of soil and plant-associated prokaryotes.</title>
        <authorList>
            <person name="Whitman W."/>
        </authorList>
    </citation>
    <scope>NUCLEOTIDE SEQUENCE</scope>
    <source>
        <strain evidence="2">SP3049</strain>
    </source>
</reference>
<proteinExistence type="predicted"/>
<organism evidence="2 3">
    <name type="scientific">Salinibacter ruber</name>
    <dbReference type="NCBI Taxonomy" id="146919"/>
    <lineage>
        <taxon>Bacteria</taxon>
        <taxon>Pseudomonadati</taxon>
        <taxon>Rhodothermota</taxon>
        <taxon>Rhodothermia</taxon>
        <taxon>Rhodothermales</taxon>
        <taxon>Salinibacteraceae</taxon>
        <taxon>Salinibacter</taxon>
    </lineage>
</organism>
<dbReference type="EMBL" id="JANUAE010000004">
    <property type="protein sequence ID" value="MCS3709737.1"/>
    <property type="molecule type" value="Genomic_DNA"/>
</dbReference>
<name>A0A9X2TEQ6_9BACT</name>
<protein>
    <submittedName>
        <fullName evidence="2">Uncharacterized protein</fullName>
    </submittedName>
</protein>
<sequence>MASIPGKLLQEVNQRYPDAWEFYEWVVDGKGTDEIGEWPSWCYAPMAAAHGVVLNKNPRQDGGIEESVRNWTSGAERDREIATVAAVAAWRPEKVILDLTAYPFERVRRTEIPDTITPEWIGLPVWCPFFKLGEDPAYGAFVHLEYVGHPEFRALIVDEDLNSWVAMLDLTDGRVEEGTRNALESLQRTGDRREEMRRALGIKYGMTDTLARHSEPMLLLTIHVCGEEWRPRKPDGGTRTARPANSEERYEIDWFGERQS</sequence>
<evidence type="ECO:0000256" key="1">
    <source>
        <dbReference type="SAM" id="MobiDB-lite"/>
    </source>
</evidence>
<evidence type="ECO:0000313" key="2">
    <source>
        <dbReference type="EMBL" id="MCS3709737.1"/>
    </source>
</evidence>
<feature type="compositionally biased region" description="Basic and acidic residues" evidence="1">
    <location>
        <begin position="245"/>
        <end position="260"/>
    </location>
</feature>
<dbReference type="Proteomes" id="UP001155057">
    <property type="component" value="Unassembled WGS sequence"/>
</dbReference>